<evidence type="ECO:0000256" key="7">
    <source>
        <dbReference type="RuleBase" id="RU363032"/>
    </source>
</evidence>
<evidence type="ECO:0000313" key="9">
    <source>
        <dbReference type="EMBL" id="SHD78556.1"/>
    </source>
</evidence>
<feature type="domain" description="ABC transmembrane type-1" evidence="8">
    <location>
        <begin position="95"/>
        <end position="306"/>
    </location>
</feature>
<dbReference type="Gene3D" id="1.10.3720.10">
    <property type="entry name" value="MetI-like"/>
    <property type="match status" value="1"/>
</dbReference>
<dbReference type="Pfam" id="PF19300">
    <property type="entry name" value="BPD_transp_1_N"/>
    <property type="match status" value="1"/>
</dbReference>
<evidence type="ECO:0000259" key="8">
    <source>
        <dbReference type="PROSITE" id="PS50928"/>
    </source>
</evidence>
<keyword evidence="3" id="KW-1003">Cell membrane</keyword>
<gene>
    <name evidence="9" type="primary">appB</name>
    <name evidence="9" type="ORF">CUESP1_3231</name>
</gene>
<dbReference type="CDD" id="cd06261">
    <property type="entry name" value="TM_PBP2"/>
    <property type="match status" value="1"/>
</dbReference>
<feature type="transmembrane region" description="Helical" evidence="7">
    <location>
        <begin position="287"/>
        <end position="313"/>
    </location>
</feature>
<comment type="similarity">
    <text evidence="7">Belongs to the binding-protein-dependent transport system permease family.</text>
</comment>
<evidence type="ECO:0000256" key="2">
    <source>
        <dbReference type="ARBA" id="ARBA00022448"/>
    </source>
</evidence>
<dbReference type="Pfam" id="PF00528">
    <property type="entry name" value="BPD_transp_1"/>
    <property type="match status" value="1"/>
</dbReference>
<dbReference type="InterPro" id="IPR035906">
    <property type="entry name" value="MetI-like_sf"/>
</dbReference>
<evidence type="ECO:0000256" key="1">
    <source>
        <dbReference type="ARBA" id="ARBA00004651"/>
    </source>
</evidence>
<evidence type="ECO:0000256" key="5">
    <source>
        <dbReference type="ARBA" id="ARBA00022989"/>
    </source>
</evidence>
<reference evidence="9 10" key="1">
    <citation type="submission" date="2016-11" db="EMBL/GenBank/DDBJ databases">
        <authorList>
            <person name="Manzoor S."/>
        </authorList>
    </citation>
    <scope>NUCLEOTIDE SEQUENCE [LARGE SCALE GENOMIC DNA]</scope>
    <source>
        <strain evidence="9">Clostridium ultunense strain Esp</strain>
    </source>
</reference>
<sequence>MKQYIIRRLLLMIPVFIGISIITFALIHSTPGDPYIMMIDGNLNVEDREMMLREIGYYDSIPVKYIKWVSRAVRGDLGYSIRYREPVTDVMLRRIGNTLLLSFSALLISSIIAIPLGIISATKQYSIFDYIATVIALIGVSIPAFFFALGLIKTLAVDLKLFPISGIETIGVNLTGFKKVLDILHHMALPLIVLTFMQTASLMRYTRSAMLEVLQQDYIRTARAKGLPEKAVIYKHALRNAMISISTLITISLGYLLSGAVLTETVFVWPGMGTLLYQAVSNRDYPLITSGTLLIALCVLFANLLSDILYAVIDPRIRYD</sequence>
<dbReference type="PANTHER" id="PTHR43163:SF6">
    <property type="entry name" value="DIPEPTIDE TRANSPORT SYSTEM PERMEASE PROTEIN DPPB-RELATED"/>
    <property type="match status" value="1"/>
</dbReference>
<dbReference type="OrthoDB" id="24153at2"/>
<keyword evidence="6 7" id="KW-0472">Membrane</keyword>
<keyword evidence="10" id="KW-1185">Reference proteome</keyword>
<protein>
    <submittedName>
        <fullName evidence="9">Oligopeptide ABC transporter (Permease)</fullName>
    </submittedName>
</protein>
<keyword evidence="5 7" id="KW-1133">Transmembrane helix</keyword>
<feature type="transmembrane region" description="Helical" evidence="7">
    <location>
        <begin position="9"/>
        <end position="28"/>
    </location>
</feature>
<dbReference type="HOGENOM" id="CLU_036879_0_0_9"/>
<dbReference type="GO" id="GO:0055085">
    <property type="term" value="P:transmembrane transport"/>
    <property type="evidence" value="ECO:0007669"/>
    <property type="project" value="InterPro"/>
</dbReference>
<dbReference type="PANTHER" id="PTHR43163">
    <property type="entry name" value="DIPEPTIDE TRANSPORT SYSTEM PERMEASE PROTEIN DPPB-RELATED"/>
    <property type="match status" value="1"/>
</dbReference>
<proteinExistence type="inferred from homology"/>
<evidence type="ECO:0000256" key="3">
    <source>
        <dbReference type="ARBA" id="ARBA00022475"/>
    </source>
</evidence>
<dbReference type="PROSITE" id="PS50928">
    <property type="entry name" value="ABC_TM1"/>
    <property type="match status" value="1"/>
</dbReference>
<feature type="transmembrane region" description="Helical" evidence="7">
    <location>
        <begin position="183"/>
        <end position="203"/>
    </location>
</feature>
<feature type="transmembrane region" description="Helical" evidence="7">
    <location>
        <begin position="245"/>
        <end position="267"/>
    </location>
</feature>
<keyword evidence="2 7" id="KW-0813">Transport</keyword>
<evidence type="ECO:0000256" key="6">
    <source>
        <dbReference type="ARBA" id="ARBA00023136"/>
    </source>
</evidence>
<dbReference type="SUPFAM" id="SSF161098">
    <property type="entry name" value="MetI-like"/>
    <property type="match status" value="1"/>
</dbReference>
<organism evidence="9 10">
    <name type="scientific">[Clostridium] ultunense Esp</name>
    <dbReference type="NCBI Taxonomy" id="1288971"/>
    <lineage>
        <taxon>Bacteria</taxon>
        <taxon>Bacillati</taxon>
        <taxon>Bacillota</taxon>
        <taxon>Tissierellia</taxon>
        <taxon>Tissierellales</taxon>
        <taxon>Tepidimicrobiaceae</taxon>
        <taxon>Schnuerera</taxon>
    </lineage>
</organism>
<dbReference type="InterPro" id="IPR045621">
    <property type="entry name" value="BPD_transp_1_N"/>
</dbReference>
<comment type="subcellular location">
    <subcellularLocation>
        <location evidence="1 7">Cell membrane</location>
        <topology evidence="1 7">Multi-pass membrane protein</topology>
    </subcellularLocation>
</comment>
<dbReference type="EMBL" id="LT669839">
    <property type="protein sequence ID" value="SHD78556.1"/>
    <property type="molecule type" value="Genomic_DNA"/>
</dbReference>
<dbReference type="RefSeq" id="WP_005588980.1">
    <property type="nucleotide sequence ID" value="NZ_LT669839.1"/>
</dbReference>
<name>M1ZIW7_9FIRM</name>
<dbReference type="InterPro" id="IPR000515">
    <property type="entry name" value="MetI-like"/>
</dbReference>
<dbReference type="AlphaFoldDB" id="M1ZIW7"/>
<evidence type="ECO:0000313" key="10">
    <source>
        <dbReference type="Proteomes" id="UP000245423"/>
    </source>
</evidence>
<dbReference type="Proteomes" id="UP000245423">
    <property type="component" value="Chromosome 1"/>
</dbReference>
<dbReference type="GO" id="GO:0005886">
    <property type="term" value="C:plasma membrane"/>
    <property type="evidence" value="ECO:0007669"/>
    <property type="project" value="UniProtKB-SubCell"/>
</dbReference>
<accession>M1ZIW7</accession>
<feature type="transmembrane region" description="Helical" evidence="7">
    <location>
        <begin position="99"/>
        <end position="118"/>
    </location>
</feature>
<feature type="transmembrane region" description="Helical" evidence="7">
    <location>
        <begin position="130"/>
        <end position="152"/>
    </location>
</feature>
<keyword evidence="4 7" id="KW-0812">Transmembrane</keyword>
<evidence type="ECO:0000256" key="4">
    <source>
        <dbReference type="ARBA" id="ARBA00022692"/>
    </source>
</evidence>